<accession>A0ABQ3R8T5</accession>
<evidence type="ECO:0000313" key="7">
    <source>
        <dbReference type="EMBL" id="GHI52252.1"/>
    </source>
</evidence>
<comment type="caution">
    <text evidence="7">The sequence shown here is derived from an EMBL/GenBank/DDBJ whole genome shotgun (WGS) entry which is preliminary data.</text>
</comment>
<feature type="compositionally biased region" description="Pro residues" evidence="6">
    <location>
        <begin position="1"/>
        <end position="13"/>
    </location>
</feature>
<dbReference type="InterPro" id="IPR013785">
    <property type="entry name" value="Aldolase_TIM"/>
</dbReference>
<reference evidence="8" key="1">
    <citation type="submission" date="2023-07" db="EMBL/GenBank/DDBJ databases">
        <title>Whole genome shotgun sequence of Streptomyces achromogenes subsp. rubradiris NBRC 14000.</title>
        <authorList>
            <person name="Komaki H."/>
            <person name="Tamura T."/>
        </authorList>
    </citation>
    <scope>NUCLEOTIDE SEQUENCE [LARGE SCALE GENOMIC DNA]</scope>
    <source>
        <strain evidence="8">NBRC 14000</strain>
    </source>
</reference>
<dbReference type="InterPro" id="IPR031338">
    <property type="entry name" value="KDPG/KHG_AS_2"/>
</dbReference>
<dbReference type="PANTHER" id="PTHR30246:SF1">
    <property type="entry name" value="2-DEHYDRO-3-DEOXY-6-PHOSPHOGALACTONATE ALDOLASE-RELATED"/>
    <property type="match status" value="1"/>
</dbReference>
<dbReference type="SUPFAM" id="SSF51569">
    <property type="entry name" value="Aldolase"/>
    <property type="match status" value="1"/>
</dbReference>
<proteinExistence type="inferred from homology"/>
<name>A0ABQ3R8T5_STRRR</name>
<organism evidence="7 8">
    <name type="scientific">Streptomyces rubradiris</name>
    <name type="common">Streptomyces achromogenes subsp. rubradiris</name>
    <dbReference type="NCBI Taxonomy" id="285531"/>
    <lineage>
        <taxon>Bacteria</taxon>
        <taxon>Bacillati</taxon>
        <taxon>Actinomycetota</taxon>
        <taxon>Actinomycetes</taxon>
        <taxon>Kitasatosporales</taxon>
        <taxon>Streptomycetaceae</taxon>
        <taxon>Streptomyces</taxon>
    </lineage>
</organism>
<comment type="pathway">
    <text evidence="1">Carbohydrate acid metabolism.</text>
</comment>
<dbReference type="Pfam" id="PF01081">
    <property type="entry name" value="Aldolase"/>
    <property type="match status" value="1"/>
</dbReference>
<sequence length="251" mass="25414">MTDPAPSPAPGWDPPAVDAPRGKNRPEPSPADAALLHSLARQGLIAILRARRPAPLVPVVLTLLEAGVRCVEITLPTPGALEALRELTGYRAGELPPGTLLGVGTVTDPGDVARAAAAGARFTVGPVYEPAVVDASRAAGLGSLPGCLTPTEAFAAWRRGASAVKLFPAEALGPRAVRALTAPLPDIPLVPTGGIGLDALPRYLAAGALACGVGSPLLGDALDGGPLTELRGRAERFVRLATRATTEDAAV</sequence>
<dbReference type="CDD" id="cd00452">
    <property type="entry name" value="KDPG_aldolase"/>
    <property type="match status" value="1"/>
</dbReference>
<gene>
    <name evidence="7" type="ORF">Srubr_20980</name>
</gene>
<evidence type="ECO:0000256" key="3">
    <source>
        <dbReference type="ARBA" id="ARBA00011233"/>
    </source>
</evidence>
<evidence type="ECO:0000313" key="8">
    <source>
        <dbReference type="Proteomes" id="UP000646738"/>
    </source>
</evidence>
<dbReference type="PANTHER" id="PTHR30246">
    <property type="entry name" value="2-KETO-3-DEOXY-6-PHOSPHOGLUCONATE ALDOLASE"/>
    <property type="match status" value="1"/>
</dbReference>
<evidence type="ECO:0000256" key="2">
    <source>
        <dbReference type="ARBA" id="ARBA00006906"/>
    </source>
</evidence>
<dbReference type="PROSITE" id="PS00160">
    <property type="entry name" value="ALDOLASE_KDPG_KHG_2"/>
    <property type="match status" value="1"/>
</dbReference>
<dbReference type="Proteomes" id="UP000646738">
    <property type="component" value="Unassembled WGS sequence"/>
</dbReference>
<evidence type="ECO:0000256" key="4">
    <source>
        <dbReference type="ARBA" id="ARBA00023239"/>
    </source>
</evidence>
<dbReference type="Gene3D" id="3.20.20.70">
    <property type="entry name" value="Aldolase class I"/>
    <property type="match status" value="1"/>
</dbReference>
<keyword evidence="5" id="KW-0119">Carbohydrate metabolism</keyword>
<dbReference type="RefSeq" id="WP_189999633.1">
    <property type="nucleotide sequence ID" value="NZ_BNCB01000031.1"/>
</dbReference>
<dbReference type="EMBL" id="BNEA01000007">
    <property type="protein sequence ID" value="GHI52252.1"/>
    <property type="molecule type" value="Genomic_DNA"/>
</dbReference>
<feature type="region of interest" description="Disordered" evidence="6">
    <location>
        <begin position="1"/>
        <end position="31"/>
    </location>
</feature>
<comment type="subunit">
    <text evidence="3">Homotrimer.</text>
</comment>
<protein>
    <submittedName>
        <fullName evidence="7">2-keto-3-deoxy-phosphogluconate aldolase</fullName>
    </submittedName>
</protein>
<evidence type="ECO:0000256" key="6">
    <source>
        <dbReference type="SAM" id="MobiDB-lite"/>
    </source>
</evidence>
<comment type="similarity">
    <text evidence="2">Belongs to the KHG/KDPG aldolase family.</text>
</comment>
<keyword evidence="4" id="KW-0456">Lyase</keyword>
<evidence type="ECO:0000256" key="1">
    <source>
        <dbReference type="ARBA" id="ARBA00004761"/>
    </source>
</evidence>
<keyword evidence="8" id="KW-1185">Reference proteome</keyword>
<dbReference type="InterPro" id="IPR000887">
    <property type="entry name" value="Aldlse_KDPG_KHG"/>
</dbReference>
<evidence type="ECO:0000256" key="5">
    <source>
        <dbReference type="ARBA" id="ARBA00023277"/>
    </source>
</evidence>